<keyword evidence="4" id="KW-1185">Reference proteome</keyword>
<dbReference type="PANTHER" id="PTHR36435:SF1">
    <property type="entry name" value="CAAX AMINO TERMINAL PROTEASE FAMILY PROTEIN"/>
    <property type="match status" value="1"/>
</dbReference>
<feature type="transmembrane region" description="Helical" evidence="1">
    <location>
        <begin position="208"/>
        <end position="228"/>
    </location>
</feature>
<proteinExistence type="predicted"/>
<keyword evidence="1" id="KW-0472">Membrane</keyword>
<feature type="transmembrane region" description="Helical" evidence="1">
    <location>
        <begin position="84"/>
        <end position="103"/>
    </location>
</feature>
<keyword evidence="1" id="KW-0812">Transmembrane</keyword>
<evidence type="ECO:0000256" key="1">
    <source>
        <dbReference type="SAM" id="Phobius"/>
    </source>
</evidence>
<keyword evidence="3" id="KW-0645">Protease</keyword>
<keyword evidence="1" id="KW-1133">Transmembrane helix</keyword>
<evidence type="ECO:0000259" key="2">
    <source>
        <dbReference type="Pfam" id="PF02517"/>
    </source>
</evidence>
<accession>A0A5C6BRA0</accession>
<keyword evidence="3" id="KW-0378">Hydrolase</keyword>
<dbReference type="GO" id="GO:0004175">
    <property type="term" value="F:endopeptidase activity"/>
    <property type="evidence" value="ECO:0007669"/>
    <property type="project" value="UniProtKB-ARBA"/>
</dbReference>
<dbReference type="Proteomes" id="UP000320735">
    <property type="component" value="Unassembled WGS sequence"/>
</dbReference>
<protein>
    <submittedName>
        <fullName evidence="3">CAAX amino terminal protease self-immunity</fullName>
    </submittedName>
</protein>
<dbReference type="GO" id="GO:0006508">
    <property type="term" value="P:proteolysis"/>
    <property type="evidence" value="ECO:0007669"/>
    <property type="project" value="UniProtKB-KW"/>
</dbReference>
<dbReference type="InterPro" id="IPR003675">
    <property type="entry name" value="Rce1/LyrA-like_dom"/>
</dbReference>
<dbReference type="InterPro" id="IPR052710">
    <property type="entry name" value="CAAX_protease"/>
</dbReference>
<dbReference type="GO" id="GO:0080120">
    <property type="term" value="P:CAAX-box protein maturation"/>
    <property type="evidence" value="ECO:0007669"/>
    <property type="project" value="UniProtKB-ARBA"/>
</dbReference>
<organism evidence="3 4">
    <name type="scientific">Symmachiella macrocystis</name>
    <dbReference type="NCBI Taxonomy" id="2527985"/>
    <lineage>
        <taxon>Bacteria</taxon>
        <taxon>Pseudomonadati</taxon>
        <taxon>Planctomycetota</taxon>
        <taxon>Planctomycetia</taxon>
        <taxon>Planctomycetales</taxon>
        <taxon>Planctomycetaceae</taxon>
        <taxon>Symmachiella</taxon>
    </lineage>
</organism>
<gene>
    <name evidence="3" type="ORF">CA54_34370</name>
</gene>
<dbReference type="Pfam" id="PF02517">
    <property type="entry name" value="Rce1-like"/>
    <property type="match status" value="1"/>
</dbReference>
<feature type="transmembrane region" description="Helical" evidence="1">
    <location>
        <begin position="115"/>
        <end position="137"/>
    </location>
</feature>
<dbReference type="EMBL" id="SJPP01000001">
    <property type="protein sequence ID" value="TWU14568.1"/>
    <property type="molecule type" value="Genomic_DNA"/>
</dbReference>
<feature type="domain" description="CAAX prenyl protease 2/Lysostaphin resistance protein A-like" evidence="2">
    <location>
        <begin position="149"/>
        <end position="248"/>
    </location>
</feature>
<feature type="transmembrane region" description="Helical" evidence="1">
    <location>
        <begin position="143"/>
        <end position="162"/>
    </location>
</feature>
<evidence type="ECO:0000313" key="3">
    <source>
        <dbReference type="EMBL" id="TWU14568.1"/>
    </source>
</evidence>
<comment type="caution">
    <text evidence="3">The sequence shown here is derived from an EMBL/GenBank/DDBJ whole genome shotgun (WGS) entry which is preliminary data.</text>
</comment>
<feature type="transmembrane region" description="Helical" evidence="1">
    <location>
        <begin position="51"/>
        <end position="72"/>
    </location>
</feature>
<name>A0A5C6BRA0_9PLAN</name>
<dbReference type="PANTHER" id="PTHR36435">
    <property type="entry name" value="SLR1288 PROTEIN"/>
    <property type="match status" value="1"/>
</dbReference>
<sequence length="254" mass="28632">MTCGDAGRVVSSRHDFSRIISAFQNFVPVFDIMPLAHSENQLTPMNRSKRLFGWCVGGMFAAWTLWSVLMAFVGEPFSSPLLRALVRVSVVLIPALAYVHFVVQDREDFWAFRRNWRQGLLVGAVLSCLFGVLIVAQNSGRTFALPVGFAIWFNFIIVSPLVEEMMFRRVILVHLQSVTSTLRAILLESLLFSLLHLPWWFLSGEQQGVALATALVSLFIYGVVFSVAVHYTKSIWAALLPHWINNLIILSFNS</sequence>
<reference evidence="3 4" key="1">
    <citation type="submission" date="2019-02" db="EMBL/GenBank/DDBJ databases">
        <title>Deep-cultivation of Planctomycetes and their phenomic and genomic characterization uncovers novel biology.</title>
        <authorList>
            <person name="Wiegand S."/>
            <person name="Jogler M."/>
            <person name="Boedeker C."/>
            <person name="Pinto D."/>
            <person name="Vollmers J."/>
            <person name="Rivas-Marin E."/>
            <person name="Kohn T."/>
            <person name="Peeters S.H."/>
            <person name="Heuer A."/>
            <person name="Rast P."/>
            <person name="Oberbeckmann S."/>
            <person name="Bunk B."/>
            <person name="Jeske O."/>
            <person name="Meyerdierks A."/>
            <person name="Storesund J.E."/>
            <person name="Kallscheuer N."/>
            <person name="Luecker S."/>
            <person name="Lage O.M."/>
            <person name="Pohl T."/>
            <person name="Merkel B.J."/>
            <person name="Hornburger P."/>
            <person name="Mueller R.-W."/>
            <person name="Bruemmer F."/>
            <person name="Labrenz M."/>
            <person name="Spormann A.M."/>
            <person name="Op Den Camp H."/>
            <person name="Overmann J."/>
            <person name="Amann R."/>
            <person name="Jetten M.S.M."/>
            <person name="Mascher T."/>
            <person name="Medema M.H."/>
            <person name="Devos D.P."/>
            <person name="Kaster A.-K."/>
            <person name="Ovreas L."/>
            <person name="Rohde M."/>
            <person name="Galperin M.Y."/>
            <person name="Jogler C."/>
        </authorList>
    </citation>
    <scope>NUCLEOTIDE SEQUENCE [LARGE SCALE GENOMIC DNA]</scope>
    <source>
        <strain evidence="3 4">CA54</strain>
    </source>
</reference>
<evidence type="ECO:0000313" key="4">
    <source>
        <dbReference type="Proteomes" id="UP000320735"/>
    </source>
</evidence>
<dbReference type="AlphaFoldDB" id="A0A5C6BRA0"/>